<evidence type="ECO:0000256" key="6">
    <source>
        <dbReference type="ARBA" id="ARBA00038076"/>
    </source>
</evidence>
<dbReference type="Pfam" id="PF02687">
    <property type="entry name" value="FtsX"/>
    <property type="match status" value="1"/>
</dbReference>
<dbReference type="InterPro" id="IPR025857">
    <property type="entry name" value="MacB_PCD"/>
</dbReference>
<dbReference type="Pfam" id="PF12704">
    <property type="entry name" value="MacB_PCD"/>
    <property type="match status" value="1"/>
</dbReference>
<keyword evidence="3 7" id="KW-0812">Transmembrane</keyword>
<dbReference type="AlphaFoldDB" id="A0A2R6ATQ7"/>
<gene>
    <name evidence="10" type="ORF">B9Q03_08260</name>
</gene>
<comment type="subcellular location">
    <subcellularLocation>
        <location evidence="1">Cell membrane</location>
        <topology evidence="1">Multi-pass membrane protein</topology>
    </subcellularLocation>
</comment>
<reference evidence="10 11" key="1">
    <citation type="submission" date="2017-04" db="EMBL/GenBank/DDBJ databases">
        <title>Novel microbial lineages endemic to geothermal iron-oxide mats fill important gaps in the evolutionary history of Archaea.</title>
        <authorList>
            <person name="Jay Z.J."/>
            <person name="Beam J.P."/>
            <person name="Dlakic M."/>
            <person name="Rusch D.B."/>
            <person name="Kozubal M.A."/>
            <person name="Inskeep W.P."/>
        </authorList>
    </citation>
    <scope>NUCLEOTIDE SEQUENCE [LARGE SCALE GENOMIC DNA]</scope>
    <source>
        <strain evidence="10">OSP_D</strain>
    </source>
</reference>
<proteinExistence type="inferred from homology"/>
<evidence type="ECO:0000256" key="4">
    <source>
        <dbReference type="ARBA" id="ARBA00022989"/>
    </source>
</evidence>
<comment type="caution">
    <text evidence="10">The sequence shown here is derived from an EMBL/GenBank/DDBJ whole genome shotgun (WGS) entry which is preliminary data.</text>
</comment>
<name>A0A2R6ATQ7_9ARCH</name>
<feature type="transmembrane region" description="Helical" evidence="7">
    <location>
        <begin position="326"/>
        <end position="355"/>
    </location>
</feature>
<evidence type="ECO:0000259" key="8">
    <source>
        <dbReference type="Pfam" id="PF02687"/>
    </source>
</evidence>
<evidence type="ECO:0000313" key="11">
    <source>
        <dbReference type="Proteomes" id="UP000240322"/>
    </source>
</evidence>
<evidence type="ECO:0008006" key="12">
    <source>
        <dbReference type="Google" id="ProtNLM"/>
    </source>
</evidence>
<evidence type="ECO:0000256" key="2">
    <source>
        <dbReference type="ARBA" id="ARBA00022475"/>
    </source>
</evidence>
<dbReference type="Proteomes" id="UP000240322">
    <property type="component" value="Unassembled WGS sequence"/>
</dbReference>
<feature type="transmembrane region" description="Helical" evidence="7">
    <location>
        <begin position="404"/>
        <end position="425"/>
    </location>
</feature>
<dbReference type="PANTHER" id="PTHR30572">
    <property type="entry name" value="MEMBRANE COMPONENT OF TRANSPORTER-RELATED"/>
    <property type="match status" value="1"/>
</dbReference>
<accession>A0A2R6ATQ7</accession>
<keyword evidence="2" id="KW-1003">Cell membrane</keyword>
<dbReference type="InterPro" id="IPR003838">
    <property type="entry name" value="ABC3_permease_C"/>
</dbReference>
<comment type="similarity">
    <text evidence="6">Belongs to the ABC-4 integral membrane protein family.</text>
</comment>
<evidence type="ECO:0000256" key="7">
    <source>
        <dbReference type="SAM" id="Phobius"/>
    </source>
</evidence>
<feature type="transmembrane region" description="Helical" evidence="7">
    <location>
        <begin position="21"/>
        <end position="41"/>
    </location>
</feature>
<keyword evidence="5 7" id="KW-0472">Membrane</keyword>
<dbReference type="InterPro" id="IPR050250">
    <property type="entry name" value="Macrolide_Exporter_MacB"/>
</dbReference>
<evidence type="ECO:0000259" key="9">
    <source>
        <dbReference type="Pfam" id="PF12704"/>
    </source>
</evidence>
<protein>
    <recommendedName>
        <fullName evidence="12">ABC3 transporter permease protein domain-containing protein</fullName>
    </recommendedName>
</protein>
<evidence type="ECO:0000256" key="3">
    <source>
        <dbReference type="ARBA" id="ARBA00022692"/>
    </source>
</evidence>
<dbReference type="EMBL" id="NEXE01000090">
    <property type="protein sequence ID" value="PSN89754.1"/>
    <property type="molecule type" value="Genomic_DNA"/>
</dbReference>
<dbReference type="PANTHER" id="PTHR30572:SF4">
    <property type="entry name" value="ABC TRANSPORTER PERMEASE YTRF"/>
    <property type="match status" value="1"/>
</dbReference>
<dbReference type="GO" id="GO:0005886">
    <property type="term" value="C:plasma membrane"/>
    <property type="evidence" value="ECO:0007669"/>
    <property type="project" value="UniProtKB-SubCell"/>
</dbReference>
<dbReference type="GO" id="GO:0022857">
    <property type="term" value="F:transmembrane transporter activity"/>
    <property type="evidence" value="ECO:0007669"/>
    <property type="project" value="TreeGrafter"/>
</dbReference>
<keyword evidence="4 7" id="KW-1133">Transmembrane helix</keyword>
<evidence type="ECO:0000313" key="10">
    <source>
        <dbReference type="EMBL" id="PSN89754.1"/>
    </source>
</evidence>
<sequence length="439" mass="45342">MRLPDLVRYAFRALTDRKLRAILTIIGVVIGPATIVALLGATQGFSSSITSEFNRLGATTIVVTPAGRGATITQLTLPQIERIPNVSVVVPFYLLSGTIKVAGQTQSVQIVALNIADLRYILPGLTLQTGSTPTGDELNAADVGYYVAHPNIPGAPNISVNQVITLSIASGGGFTGFTGFGESPSSSSTRQVSFVVKGIYAEFGQSFFIDPDEGLVVPLQEGEALTHSGDYSGVMIVAKSVQAVAQVQSDVESLLGSNYRVLTVSSVVDTITSVIGSFGSLLASIGGISLIVAFTGIMTTMFTSVTERTKEIGILKALGYTGRTIMTMFLFEAIMIGLIGGVVGVSVGSIISYFLTSLFAVRGFTAAGVGRFTRAGAPGGMGSATFGGGPTTSLRVTPAITPPLILLGIGLAVGISALAGVIPAWRASRLQPAEALRSL</sequence>
<evidence type="ECO:0000256" key="1">
    <source>
        <dbReference type="ARBA" id="ARBA00004651"/>
    </source>
</evidence>
<feature type="domain" description="ABC3 transporter permease C-terminal" evidence="8">
    <location>
        <begin position="284"/>
        <end position="432"/>
    </location>
</feature>
<organism evidence="10 11">
    <name type="scientific">Candidatus Marsarchaeota G2 archaeon OSP_D</name>
    <dbReference type="NCBI Taxonomy" id="1978157"/>
    <lineage>
        <taxon>Archaea</taxon>
        <taxon>Candidatus Marsarchaeota</taxon>
        <taxon>Candidatus Marsarchaeota group 2</taxon>
    </lineage>
</organism>
<evidence type="ECO:0000256" key="5">
    <source>
        <dbReference type="ARBA" id="ARBA00023136"/>
    </source>
</evidence>
<feature type="domain" description="MacB-like periplasmic core" evidence="9">
    <location>
        <begin position="22"/>
        <end position="253"/>
    </location>
</feature>
<feature type="transmembrane region" description="Helical" evidence="7">
    <location>
        <begin position="281"/>
        <end position="305"/>
    </location>
</feature>